<dbReference type="SUPFAM" id="SSF51069">
    <property type="entry name" value="Carbonic anhydrase"/>
    <property type="match status" value="1"/>
</dbReference>
<name>A0A1I7VNQ4_LOALO</name>
<evidence type="ECO:0000313" key="2">
    <source>
        <dbReference type="WBParaSite" id="EN70_4547"/>
    </source>
</evidence>
<reference evidence="1" key="1">
    <citation type="submission" date="2012-04" db="EMBL/GenBank/DDBJ databases">
        <title>The Genome Sequence of Loa loa.</title>
        <authorList>
            <consortium name="The Broad Institute Genome Sequencing Platform"/>
            <consortium name="Broad Institute Genome Sequencing Center for Infectious Disease"/>
            <person name="Nutman T.B."/>
            <person name="Fink D.L."/>
            <person name="Russ C."/>
            <person name="Young S."/>
            <person name="Zeng Q."/>
            <person name="Gargeya S."/>
            <person name="Alvarado L."/>
            <person name="Berlin A."/>
            <person name="Chapman S.B."/>
            <person name="Chen Z."/>
            <person name="Freedman E."/>
            <person name="Gellesch M."/>
            <person name="Goldberg J."/>
            <person name="Griggs A."/>
            <person name="Gujja S."/>
            <person name="Heilman E.R."/>
            <person name="Heiman D."/>
            <person name="Howarth C."/>
            <person name="Mehta T."/>
            <person name="Neiman D."/>
            <person name="Pearson M."/>
            <person name="Roberts A."/>
            <person name="Saif S."/>
            <person name="Shea T."/>
            <person name="Shenoy N."/>
            <person name="Sisk P."/>
            <person name="Stolte C."/>
            <person name="Sykes S."/>
            <person name="White J."/>
            <person name="Yandava C."/>
            <person name="Haas B."/>
            <person name="Henn M.R."/>
            <person name="Nusbaum C."/>
            <person name="Birren B."/>
        </authorList>
    </citation>
    <scope>NUCLEOTIDE SEQUENCE [LARGE SCALE GENOMIC DNA]</scope>
</reference>
<dbReference type="OrthoDB" id="5786246at2759"/>
<dbReference type="Proteomes" id="UP000095285">
    <property type="component" value="Unassembled WGS sequence"/>
</dbReference>
<dbReference type="WBParaSite" id="EN70_4547">
    <property type="protein sequence ID" value="EN70_4547"/>
    <property type="gene ID" value="EN70_4547"/>
</dbReference>
<dbReference type="InParanoid" id="A0A1I7VNQ4"/>
<organism evidence="1 2">
    <name type="scientific">Loa loa</name>
    <name type="common">Eye worm</name>
    <name type="synonym">Filaria loa</name>
    <dbReference type="NCBI Taxonomy" id="7209"/>
    <lineage>
        <taxon>Eukaryota</taxon>
        <taxon>Metazoa</taxon>
        <taxon>Ecdysozoa</taxon>
        <taxon>Nematoda</taxon>
        <taxon>Chromadorea</taxon>
        <taxon>Rhabditida</taxon>
        <taxon>Spirurina</taxon>
        <taxon>Spiruromorpha</taxon>
        <taxon>Filarioidea</taxon>
        <taxon>Onchocercidae</taxon>
        <taxon>Loa</taxon>
    </lineage>
</organism>
<protein>
    <submittedName>
        <fullName evidence="2">Alpha-carbonic anhydrase domain-containing protein</fullName>
    </submittedName>
</protein>
<accession>A0A1I7VNQ4</accession>
<dbReference type="InterPro" id="IPR036398">
    <property type="entry name" value="CA_dom_sf"/>
</dbReference>
<evidence type="ECO:0000313" key="1">
    <source>
        <dbReference type="Proteomes" id="UP000095285"/>
    </source>
</evidence>
<gene>
    <name evidence="2" type="primary">LOAG_07926</name>
</gene>
<keyword evidence="1" id="KW-1185">Reference proteome</keyword>
<sequence>ILMEFELCHKDPKEKQYFFLSSVLVSEEGMEMNGHISNNTIDFDYIFYGYPVPKIPASEKPQRKRIQLHMRLRNFIPFTFTGAISYAGSFFQGDCREGVTYLIFDTPIAIKPGLHLTVFYSNSINLTRPIQDERQVRYYMSSNIEFTEGDYEGSKFCSNFNTQISDNASASVNLGMKFSRPIQIID</sequence>
<dbReference type="AlphaFoldDB" id="A0A1I7VNQ4"/>
<reference evidence="2" key="2">
    <citation type="submission" date="2016-11" db="UniProtKB">
        <authorList>
            <consortium name="WormBaseParasite"/>
        </authorList>
    </citation>
    <scope>IDENTIFICATION</scope>
</reference>
<dbReference type="Gene3D" id="3.10.200.10">
    <property type="entry name" value="Alpha carbonic anhydrase"/>
    <property type="match status" value="1"/>
</dbReference>
<proteinExistence type="predicted"/>